<gene>
    <name evidence="3" type="ORF">P2G67_06655</name>
</gene>
<keyword evidence="4" id="KW-1185">Reference proteome</keyword>
<name>A0ABT5YL40_9PROT</name>
<dbReference type="SUPFAM" id="SSF50346">
    <property type="entry name" value="PRC-barrel domain"/>
    <property type="match status" value="1"/>
</dbReference>
<dbReference type="EMBL" id="JARHUD010000003">
    <property type="protein sequence ID" value="MDF2095653.1"/>
    <property type="molecule type" value="Genomic_DNA"/>
</dbReference>
<accession>A0ABT5YL40</accession>
<dbReference type="Pfam" id="PF05239">
    <property type="entry name" value="PRC"/>
    <property type="match status" value="1"/>
</dbReference>
<evidence type="ECO:0000256" key="1">
    <source>
        <dbReference type="SAM" id="SignalP"/>
    </source>
</evidence>
<evidence type="ECO:0000259" key="2">
    <source>
        <dbReference type="Pfam" id="PF05239"/>
    </source>
</evidence>
<dbReference type="Proteomes" id="UP001215503">
    <property type="component" value="Unassembled WGS sequence"/>
</dbReference>
<keyword evidence="1" id="KW-0732">Signal</keyword>
<feature type="signal peptide" evidence="1">
    <location>
        <begin position="1"/>
        <end position="23"/>
    </location>
</feature>
<dbReference type="InterPro" id="IPR027275">
    <property type="entry name" value="PRC-brl_dom"/>
</dbReference>
<evidence type="ECO:0000313" key="3">
    <source>
        <dbReference type="EMBL" id="MDF2095653.1"/>
    </source>
</evidence>
<reference evidence="3 4" key="1">
    <citation type="submission" date="2023-03" db="EMBL/GenBank/DDBJ databases">
        <title>Fodinicurvata sp. CAU 1616 isolated from sea sendiment.</title>
        <authorList>
            <person name="Kim W."/>
        </authorList>
    </citation>
    <scope>NUCLEOTIDE SEQUENCE [LARGE SCALE GENOMIC DNA]</scope>
    <source>
        <strain evidence="3 4">CAU 1616</strain>
    </source>
</reference>
<feature type="domain" description="PRC-barrel" evidence="2">
    <location>
        <begin position="80"/>
        <end position="144"/>
    </location>
</feature>
<comment type="caution">
    <text evidence="3">The sequence shown here is derived from an EMBL/GenBank/DDBJ whole genome shotgun (WGS) entry which is preliminary data.</text>
</comment>
<organism evidence="3 4">
    <name type="scientific">Aquibaculum arenosum</name>
    <dbReference type="NCBI Taxonomy" id="3032591"/>
    <lineage>
        <taxon>Bacteria</taxon>
        <taxon>Pseudomonadati</taxon>
        <taxon>Pseudomonadota</taxon>
        <taxon>Alphaproteobacteria</taxon>
        <taxon>Rhodospirillales</taxon>
        <taxon>Rhodovibrionaceae</taxon>
        <taxon>Aquibaculum</taxon>
    </lineage>
</organism>
<feature type="chain" id="PRO_5045328789" evidence="1">
    <location>
        <begin position="24"/>
        <end position="165"/>
    </location>
</feature>
<proteinExistence type="predicted"/>
<dbReference type="RefSeq" id="WP_275821282.1">
    <property type="nucleotide sequence ID" value="NZ_JARHUD010000003.1"/>
</dbReference>
<protein>
    <submittedName>
        <fullName evidence="3">PRC-barrel domain-containing protein</fullName>
    </submittedName>
</protein>
<sequence length="165" mass="17126">MRTRLRTVLPLAALMFGGSSATAPGQAATASSTAQLPAVAGAAPGDLAGSFDLTGELAKLRPLAGNYADAELPEDLQPTALIGASIADVQGNRLARIRDLLADQRGKVMAVLAATGGFLGLWERRVAVPIEELLLERKEGDDYLSALSEDELAELPDYEPPASSG</sequence>
<dbReference type="InterPro" id="IPR011033">
    <property type="entry name" value="PRC_barrel-like_sf"/>
</dbReference>
<dbReference type="Gene3D" id="2.30.30.240">
    <property type="entry name" value="PRC-barrel domain"/>
    <property type="match status" value="1"/>
</dbReference>
<evidence type="ECO:0000313" key="4">
    <source>
        <dbReference type="Proteomes" id="UP001215503"/>
    </source>
</evidence>